<gene>
    <name evidence="4" type="ORF">PF001_g30962</name>
    <name evidence="3" type="ORF">PF002_g31360</name>
    <name evidence="2" type="ORF">PF005_g31165</name>
    <name evidence="1" type="ORF">PF006_g30989</name>
</gene>
<accession>A0A6A3VH23</accession>
<dbReference type="Proteomes" id="UP000433483">
    <property type="component" value="Unassembled WGS sequence"/>
</dbReference>
<evidence type="ECO:0000313" key="2">
    <source>
        <dbReference type="EMBL" id="KAE9161637.1"/>
    </source>
</evidence>
<evidence type="ECO:0000313" key="7">
    <source>
        <dbReference type="Proteomes" id="UP000440367"/>
    </source>
</evidence>
<sequence length="54" mass="6090">MGKSQLAFALKGERPWFYWLASQVGVGSQSLYNNFSSISSQFYAIVKEDLALRV</sequence>
<evidence type="ECO:0000313" key="6">
    <source>
        <dbReference type="Proteomes" id="UP000437068"/>
    </source>
</evidence>
<dbReference type="EMBL" id="QXGA01006398">
    <property type="protein sequence ID" value="KAE9063265.1"/>
    <property type="molecule type" value="Genomic_DNA"/>
</dbReference>
<comment type="caution">
    <text evidence="3">The sequence shown here is derived from an EMBL/GenBank/DDBJ whole genome shotgun (WGS) entry which is preliminary data.</text>
</comment>
<dbReference type="EMBL" id="QXGB01006043">
    <property type="protein sequence ID" value="KAE9161637.1"/>
    <property type="molecule type" value="Genomic_DNA"/>
</dbReference>
<name>A0A6A3VH23_9STRA</name>
<dbReference type="OrthoDB" id="129641at2759"/>
<evidence type="ECO:0000313" key="1">
    <source>
        <dbReference type="EMBL" id="KAE9063265.1"/>
    </source>
</evidence>
<protein>
    <submittedName>
        <fullName evidence="3">Uncharacterized protein</fullName>
    </submittedName>
</protein>
<evidence type="ECO:0000313" key="4">
    <source>
        <dbReference type="EMBL" id="KAE9265268.1"/>
    </source>
</evidence>
<proteinExistence type="predicted"/>
<dbReference type="Proteomes" id="UP000437068">
    <property type="component" value="Unassembled WGS sequence"/>
</dbReference>
<reference evidence="5 6" key="1">
    <citation type="submission" date="2018-08" db="EMBL/GenBank/DDBJ databases">
        <title>Genomic investigation of the strawberry pathogen Phytophthora fragariae indicates pathogenicity is determined by transcriptional variation in three key races.</title>
        <authorList>
            <person name="Adams T.M."/>
            <person name="Armitage A.D."/>
            <person name="Sobczyk M.K."/>
            <person name="Bates H.J."/>
            <person name="Dunwell J.M."/>
            <person name="Nellist C.F."/>
            <person name="Harrison R.J."/>
        </authorList>
    </citation>
    <scope>NUCLEOTIDE SEQUENCE [LARGE SCALE GENOMIC DNA]</scope>
    <source>
        <strain evidence="4 6">A4</strain>
        <strain evidence="3 7">BC-1</strain>
        <strain evidence="2 5">NOV-27</strain>
        <strain evidence="1 8">NOV-5</strain>
    </source>
</reference>
<dbReference type="Proteomes" id="UP000440367">
    <property type="component" value="Unassembled WGS sequence"/>
</dbReference>
<evidence type="ECO:0000313" key="8">
    <source>
        <dbReference type="Proteomes" id="UP000440732"/>
    </source>
</evidence>
<dbReference type="EMBL" id="QXGD01005647">
    <property type="protein sequence ID" value="KAE9165442.1"/>
    <property type="molecule type" value="Genomic_DNA"/>
</dbReference>
<dbReference type="AlphaFoldDB" id="A0A6A3VH23"/>
<organism evidence="3 7">
    <name type="scientific">Phytophthora fragariae</name>
    <dbReference type="NCBI Taxonomy" id="53985"/>
    <lineage>
        <taxon>Eukaryota</taxon>
        <taxon>Sar</taxon>
        <taxon>Stramenopiles</taxon>
        <taxon>Oomycota</taxon>
        <taxon>Peronosporomycetes</taxon>
        <taxon>Peronosporales</taxon>
        <taxon>Peronosporaceae</taxon>
        <taxon>Phytophthora</taxon>
    </lineage>
</organism>
<evidence type="ECO:0000313" key="3">
    <source>
        <dbReference type="EMBL" id="KAE9165442.1"/>
    </source>
</evidence>
<dbReference type="EMBL" id="QXGE01006424">
    <property type="protein sequence ID" value="KAE9265268.1"/>
    <property type="molecule type" value="Genomic_DNA"/>
</dbReference>
<evidence type="ECO:0000313" key="5">
    <source>
        <dbReference type="Proteomes" id="UP000433483"/>
    </source>
</evidence>
<dbReference type="Proteomes" id="UP000440732">
    <property type="component" value="Unassembled WGS sequence"/>
</dbReference>
<keyword evidence="5" id="KW-1185">Reference proteome</keyword>